<dbReference type="Proteomes" id="UP000465221">
    <property type="component" value="Unassembled WGS sequence"/>
</dbReference>
<dbReference type="InterPro" id="IPR001279">
    <property type="entry name" value="Metallo-B-lactamas"/>
</dbReference>
<dbReference type="SMART" id="SM00849">
    <property type="entry name" value="Lactamase_B"/>
    <property type="match status" value="1"/>
</dbReference>
<keyword evidence="4" id="KW-0862">Zinc</keyword>
<dbReference type="Gene3D" id="3.60.15.10">
    <property type="entry name" value="Ribonuclease Z/Hydroxyacylglutathione hydrolase-like"/>
    <property type="match status" value="1"/>
</dbReference>
<dbReference type="EMBL" id="BLKC01000041">
    <property type="protein sequence ID" value="GFF40449.1"/>
    <property type="molecule type" value="Genomic_DNA"/>
</dbReference>
<dbReference type="GO" id="GO:0046872">
    <property type="term" value="F:metal ion binding"/>
    <property type="evidence" value="ECO:0007669"/>
    <property type="project" value="UniProtKB-KW"/>
</dbReference>
<evidence type="ECO:0000256" key="1">
    <source>
        <dbReference type="ARBA" id="ARBA00007749"/>
    </source>
</evidence>
<sequence length="372" mass="42156">MTDIKYLIKPTEAPNPQIPKGQTVEVSIIDNSTRMYLPASDIVTPKPEHRPYLTLPSFSFLIRHPGTNRQLLFDLGLRLDYATLPPAVQDFLTKSGWKLDVEKNVSEILQENNVLLDGIEGIIFSHHHFDHIGDFTQFPRSTKIIVGQGFQKAYLPGWPEIPNSSLIQQDWKDRTVEELHFKSHSTVEIGAFKAIDYFEDGSLYLLDAPGHTIGHIAALARVTSGVMSGSEDSGEDTFVLMAGDICHYPGVIRPTEWRPLLQEYHPSPLPELYAQSCPGSIFQRLHPRKSCNEPFYQIPEQCMVDKHAARDSIRKLGTLDASDNILVILAHDESIIGITDMFPATINHWKEKSYGERVRWRFLRDFRASPAQ</sequence>
<gene>
    <name evidence="6" type="ORF">IFM46972_06218</name>
</gene>
<evidence type="ECO:0000256" key="3">
    <source>
        <dbReference type="ARBA" id="ARBA00022801"/>
    </source>
</evidence>
<dbReference type="InterPro" id="IPR036866">
    <property type="entry name" value="RibonucZ/Hydroxyglut_hydro"/>
</dbReference>
<organism evidence="6 7">
    <name type="scientific">Aspergillus udagawae</name>
    <dbReference type="NCBI Taxonomy" id="91492"/>
    <lineage>
        <taxon>Eukaryota</taxon>
        <taxon>Fungi</taxon>
        <taxon>Dikarya</taxon>
        <taxon>Ascomycota</taxon>
        <taxon>Pezizomycotina</taxon>
        <taxon>Eurotiomycetes</taxon>
        <taxon>Eurotiomycetidae</taxon>
        <taxon>Eurotiales</taxon>
        <taxon>Aspergillaceae</taxon>
        <taxon>Aspergillus</taxon>
        <taxon>Aspergillus subgen. Fumigati</taxon>
    </lineage>
</organism>
<evidence type="ECO:0000313" key="6">
    <source>
        <dbReference type="EMBL" id="GFF40449.1"/>
    </source>
</evidence>
<evidence type="ECO:0000256" key="2">
    <source>
        <dbReference type="ARBA" id="ARBA00022723"/>
    </source>
</evidence>
<feature type="domain" description="Metallo-beta-lactamase" evidence="5">
    <location>
        <begin position="56"/>
        <end position="276"/>
    </location>
</feature>
<keyword evidence="2" id="KW-0479">Metal-binding</keyword>
<dbReference type="PANTHER" id="PTHR42978:SF5">
    <property type="entry name" value="METALLO-BETA-LACTAMASE DOMAIN-CONTAINING PROTEIN"/>
    <property type="match status" value="1"/>
</dbReference>
<dbReference type="GO" id="GO:0016787">
    <property type="term" value="F:hydrolase activity"/>
    <property type="evidence" value="ECO:0007669"/>
    <property type="project" value="UniProtKB-KW"/>
</dbReference>
<dbReference type="SUPFAM" id="SSF56281">
    <property type="entry name" value="Metallo-hydrolase/oxidoreductase"/>
    <property type="match status" value="1"/>
</dbReference>
<dbReference type="InterPro" id="IPR051013">
    <property type="entry name" value="MBL_superfamily_lactonases"/>
</dbReference>
<dbReference type="PANTHER" id="PTHR42978">
    <property type="entry name" value="QUORUM-QUENCHING LACTONASE YTNP-RELATED-RELATED"/>
    <property type="match status" value="1"/>
</dbReference>
<dbReference type="AlphaFoldDB" id="A0A8H3NZX1"/>
<keyword evidence="3" id="KW-0378">Hydrolase</keyword>
<evidence type="ECO:0000313" key="7">
    <source>
        <dbReference type="Proteomes" id="UP000465221"/>
    </source>
</evidence>
<dbReference type="CDD" id="cd07730">
    <property type="entry name" value="metallo-hydrolase-like_MBL-fold"/>
    <property type="match status" value="1"/>
</dbReference>
<name>A0A8H3NZX1_9EURO</name>
<evidence type="ECO:0000259" key="5">
    <source>
        <dbReference type="SMART" id="SM00849"/>
    </source>
</evidence>
<accession>A0A8H3NZX1</accession>
<comment type="caution">
    <text evidence="6">The sequence shown here is derived from an EMBL/GenBank/DDBJ whole genome shotgun (WGS) entry which is preliminary data.</text>
</comment>
<protein>
    <recommendedName>
        <fullName evidence="5">Metallo-beta-lactamase domain-containing protein</fullName>
    </recommendedName>
</protein>
<comment type="similarity">
    <text evidence="1">Belongs to the metallo-beta-lactamase superfamily.</text>
</comment>
<dbReference type="Pfam" id="PF00753">
    <property type="entry name" value="Lactamase_B"/>
    <property type="match status" value="1"/>
</dbReference>
<evidence type="ECO:0000256" key="4">
    <source>
        <dbReference type="ARBA" id="ARBA00022833"/>
    </source>
</evidence>
<reference evidence="6 7" key="1">
    <citation type="submission" date="2020-01" db="EMBL/GenBank/DDBJ databases">
        <title>Draft genome sequence of Aspergillus udagawae IFM 46972.</title>
        <authorList>
            <person name="Takahashi H."/>
            <person name="Yaguchi T."/>
        </authorList>
    </citation>
    <scope>NUCLEOTIDE SEQUENCE [LARGE SCALE GENOMIC DNA]</scope>
    <source>
        <strain evidence="6 7">IFM 46972</strain>
    </source>
</reference>
<proteinExistence type="inferred from homology"/>